<feature type="domain" description="Heavy metal binding" evidence="4">
    <location>
        <begin position="54"/>
        <end position="80"/>
    </location>
</feature>
<dbReference type="PANTHER" id="PTHR30097">
    <property type="entry name" value="CATION EFFLUX SYSTEM PROTEIN CUSB"/>
    <property type="match status" value="1"/>
</dbReference>
<evidence type="ECO:0000256" key="2">
    <source>
        <dbReference type="ARBA" id="ARBA00022448"/>
    </source>
</evidence>
<comment type="similarity">
    <text evidence="1">Belongs to the membrane fusion protein (MFP) (TC 8.A.1) family.</text>
</comment>
<dbReference type="Proteomes" id="UP000623842">
    <property type="component" value="Unassembled WGS sequence"/>
</dbReference>
<dbReference type="InterPro" id="IPR051909">
    <property type="entry name" value="MFP_Cation_Efflux"/>
</dbReference>
<dbReference type="Pfam" id="PF25869">
    <property type="entry name" value="3HB_CusB"/>
    <property type="match status" value="1"/>
</dbReference>
<feature type="domain" description="CzcB-like C-terminal circularly permuted SH3-like" evidence="8">
    <location>
        <begin position="336"/>
        <end position="396"/>
    </location>
</feature>
<organism evidence="9 10">
    <name type="scientific">Thalassotalea marina</name>
    <dbReference type="NCBI Taxonomy" id="1673741"/>
    <lineage>
        <taxon>Bacteria</taxon>
        <taxon>Pseudomonadati</taxon>
        <taxon>Pseudomonadota</taxon>
        <taxon>Gammaproteobacteria</taxon>
        <taxon>Alteromonadales</taxon>
        <taxon>Colwelliaceae</taxon>
        <taxon>Thalassotalea</taxon>
    </lineage>
</organism>
<dbReference type="InterPro" id="IPR058791">
    <property type="entry name" value="3HB_CusB"/>
</dbReference>
<feature type="domain" description="CusB-like three alpha-helical bundle" evidence="5">
    <location>
        <begin position="168"/>
        <end position="215"/>
    </location>
</feature>
<dbReference type="Pfam" id="PF11604">
    <property type="entry name" value="CusF_Ec"/>
    <property type="match status" value="2"/>
</dbReference>
<evidence type="ECO:0000259" key="8">
    <source>
        <dbReference type="Pfam" id="PF25975"/>
    </source>
</evidence>
<proteinExistence type="inferred from homology"/>
<dbReference type="Gene3D" id="2.40.30.170">
    <property type="match status" value="1"/>
</dbReference>
<dbReference type="Gene3D" id="2.40.420.20">
    <property type="match status" value="1"/>
</dbReference>
<dbReference type="EMBL" id="BNCK01000009">
    <property type="protein sequence ID" value="GHG03233.1"/>
    <property type="molecule type" value="Genomic_DNA"/>
</dbReference>
<dbReference type="Pfam" id="PF25919">
    <property type="entry name" value="BSH_CusB"/>
    <property type="match status" value="1"/>
</dbReference>
<keyword evidence="3" id="KW-0812">Transmembrane</keyword>
<keyword evidence="3" id="KW-1133">Transmembrane helix</keyword>
<dbReference type="PANTHER" id="PTHR30097:SF15">
    <property type="entry name" value="CATION EFFLUX SYSTEM PROTEIN CUSB"/>
    <property type="match status" value="1"/>
</dbReference>
<dbReference type="InterPro" id="IPR058649">
    <property type="entry name" value="CzcB_C"/>
</dbReference>
<dbReference type="Pfam" id="PF25975">
    <property type="entry name" value="CzcB_C"/>
    <property type="match status" value="1"/>
</dbReference>
<evidence type="ECO:0000259" key="4">
    <source>
        <dbReference type="Pfam" id="PF19335"/>
    </source>
</evidence>
<dbReference type="InterPro" id="IPR042230">
    <property type="entry name" value="CusF_sf"/>
</dbReference>
<evidence type="ECO:0000313" key="10">
    <source>
        <dbReference type="Proteomes" id="UP000623842"/>
    </source>
</evidence>
<feature type="domain" description="CusB-like beta-barrel" evidence="7">
    <location>
        <begin position="253"/>
        <end position="330"/>
    </location>
</feature>
<evidence type="ECO:0000259" key="5">
    <source>
        <dbReference type="Pfam" id="PF25869"/>
    </source>
</evidence>
<dbReference type="InterPro" id="IPR058792">
    <property type="entry name" value="Beta-barrel_RND_2"/>
</dbReference>
<feature type="transmembrane region" description="Helical" evidence="3">
    <location>
        <begin position="12"/>
        <end position="32"/>
    </location>
</feature>
<keyword evidence="10" id="KW-1185">Reference proteome</keyword>
<evidence type="ECO:0000256" key="1">
    <source>
        <dbReference type="ARBA" id="ARBA00009477"/>
    </source>
</evidence>
<dbReference type="FunFam" id="2.40.30.170:FF:000010">
    <property type="entry name" value="Efflux RND transporter periplasmic adaptor subunit"/>
    <property type="match status" value="1"/>
</dbReference>
<accession>A0A919BQH1</accession>
<dbReference type="AlphaFoldDB" id="A0A919BQH1"/>
<dbReference type="InterPro" id="IPR058790">
    <property type="entry name" value="BSH_CusB"/>
</dbReference>
<evidence type="ECO:0000259" key="7">
    <source>
        <dbReference type="Pfam" id="PF25954"/>
    </source>
</evidence>
<dbReference type="Pfam" id="PF19335">
    <property type="entry name" value="HMBD"/>
    <property type="match status" value="1"/>
</dbReference>
<reference evidence="9" key="1">
    <citation type="journal article" date="2014" name="Int. J. Syst. Evol. Microbiol.">
        <title>Complete genome sequence of Corynebacterium casei LMG S-19264T (=DSM 44701T), isolated from a smear-ripened cheese.</title>
        <authorList>
            <consortium name="US DOE Joint Genome Institute (JGI-PGF)"/>
            <person name="Walter F."/>
            <person name="Albersmeier A."/>
            <person name="Kalinowski J."/>
            <person name="Ruckert C."/>
        </authorList>
    </citation>
    <scope>NUCLEOTIDE SEQUENCE</scope>
    <source>
        <strain evidence="9">KCTC 42731</strain>
    </source>
</reference>
<evidence type="ECO:0000313" key="9">
    <source>
        <dbReference type="EMBL" id="GHG03233.1"/>
    </source>
</evidence>
<feature type="domain" description="CusB-like barrel-sandwich hybrid" evidence="6">
    <location>
        <begin position="132"/>
        <end position="249"/>
    </location>
</feature>
<dbReference type="InterPro" id="IPR021647">
    <property type="entry name" value="CusF_Ec"/>
</dbReference>
<sequence>MASEAKPFNTRLSIMSALCAGIVIGVASFYFWGAKLSAFSNQSEIPTKSDEPLYWVAPMDPNYRRDKPGKSPMGMDLIPVYQESEQDKDVGVVTISSTVSNNIAVKTAPVEKRTISPTIDVIGTLKYSDDDVVHVHPRIAGWVERLYIKAKGDRVQKGQVLYELYSPELVNIQEEYLLSLQGNDSALIKASERKLRAFNVPETSIADIRRTRQVKQTIAFSSPQSGVVENLNIREGYFVELGKTLFSIADLSKVWLELEILPQQADGVAIGSEVQFNFDYIANEKFHGVIDYIYPSADSKSRALIARVRLDNTERKLKANMFANAKIVKQAVNADITVPLSAVIRLADSNRVVVALGNGEFKSVNVDLGISDSNYVEIRNGLDQQDSVVVTGQFLLDSESSKTSDFLRYSKLQSQAESVWVAATIKAVDHKTRVVNARHDPIEEWDWPEMVMDFNVVDDLDISLLNAGTSLHLEITKQASGDYVISNIHIMDNHEMADAKPSSATVTGVINQYDVDTGIANISRGPIEKWQREAATMDFLIHENIRNQIPEIGQAFTFTFEIHDGEFVVVAFEQAANQQHMHH</sequence>
<protein>
    <submittedName>
        <fullName evidence="9">Hemolysin D</fullName>
    </submittedName>
</protein>
<dbReference type="Gene3D" id="6.10.140.730">
    <property type="match status" value="1"/>
</dbReference>
<dbReference type="Pfam" id="PF25954">
    <property type="entry name" value="Beta-barrel_RND_2"/>
    <property type="match status" value="1"/>
</dbReference>
<comment type="caution">
    <text evidence="9">The sequence shown here is derived from an EMBL/GenBank/DDBJ whole genome shotgun (WGS) entry which is preliminary data.</text>
</comment>
<dbReference type="Gene3D" id="2.40.50.100">
    <property type="match status" value="1"/>
</dbReference>
<dbReference type="GO" id="GO:0030288">
    <property type="term" value="C:outer membrane-bounded periplasmic space"/>
    <property type="evidence" value="ECO:0007669"/>
    <property type="project" value="TreeGrafter"/>
</dbReference>
<dbReference type="RefSeq" id="WP_189773457.1">
    <property type="nucleotide sequence ID" value="NZ_BNCK01000009.1"/>
</dbReference>
<dbReference type="Gene3D" id="2.40.50.320">
    <property type="entry name" value="Copper binding periplasmic protein CusF"/>
    <property type="match status" value="2"/>
</dbReference>
<dbReference type="GO" id="GO:0015679">
    <property type="term" value="P:plasma membrane copper ion transport"/>
    <property type="evidence" value="ECO:0007669"/>
    <property type="project" value="TreeGrafter"/>
</dbReference>
<keyword evidence="2" id="KW-0813">Transport</keyword>
<dbReference type="SUPFAM" id="SSF111369">
    <property type="entry name" value="HlyD-like secretion proteins"/>
    <property type="match status" value="1"/>
</dbReference>
<reference evidence="9" key="2">
    <citation type="submission" date="2020-09" db="EMBL/GenBank/DDBJ databases">
        <authorList>
            <person name="Sun Q."/>
            <person name="Kim S."/>
        </authorList>
    </citation>
    <scope>NUCLEOTIDE SEQUENCE</scope>
    <source>
        <strain evidence="9">KCTC 42731</strain>
    </source>
</reference>
<name>A0A919BQH1_9GAMM</name>
<keyword evidence="3" id="KW-0472">Membrane</keyword>
<dbReference type="InterPro" id="IPR045800">
    <property type="entry name" value="HMBD"/>
</dbReference>
<evidence type="ECO:0000256" key="3">
    <source>
        <dbReference type="SAM" id="Phobius"/>
    </source>
</evidence>
<dbReference type="GO" id="GO:0060003">
    <property type="term" value="P:copper ion export"/>
    <property type="evidence" value="ECO:0007669"/>
    <property type="project" value="TreeGrafter"/>
</dbReference>
<dbReference type="GO" id="GO:0046914">
    <property type="term" value="F:transition metal ion binding"/>
    <property type="evidence" value="ECO:0007669"/>
    <property type="project" value="TreeGrafter"/>
</dbReference>
<evidence type="ECO:0000259" key="6">
    <source>
        <dbReference type="Pfam" id="PF25919"/>
    </source>
</evidence>
<gene>
    <name evidence="9" type="ORF">GCM10017161_35520</name>
</gene>